<dbReference type="PROSITE" id="PS00211">
    <property type="entry name" value="ABC_TRANSPORTER_1"/>
    <property type="match status" value="1"/>
</dbReference>
<keyword evidence="9" id="KW-0472">Membrane</keyword>
<dbReference type="GO" id="GO:0005524">
    <property type="term" value="F:ATP binding"/>
    <property type="evidence" value="ECO:0007669"/>
    <property type="project" value="UniProtKB-KW"/>
</dbReference>
<keyword evidence="7 11" id="KW-0067">ATP-binding</keyword>
<dbReference type="RefSeq" id="WP_015358194.1">
    <property type="nucleotide sequence ID" value="NZ_CP014672.1"/>
</dbReference>
<dbReference type="SUPFAM" id="SSF52540">
    <property type="entry name" value="P-loop containing nucleoside triphosphate hydrolases"/>
    <property type="match status" value="2"/>
</dbReference>
<dbReference type="InterPro" id="IPR027417">
    <property type="entry name" value="P-loop_NTPase"/>
</dbReference>
<evidence type="ECO:0000256" key="9">
    <source>
        <dbReference type="ARBA" id="ARBA00023136"/>
    </source>
</evidence>
<keyword evidence="8" id="KW-1278">Translocase</keyword>
<evidence type="ECO:0000313" key="12">
    <source>
        <dbReference type="Proteomes" id="UP000092971"/>
    </source>
</evidence>
<evidence type="ECO:0000256" key="5">
    <source>
        <dbReference type="ARBA" id="ARBA00022737"/>
    </source>
</evidence>
<organism evidence="11 12">
    <name type="scientific">Thermoclostridium stercorarium subsp. thermolacticum DSM 2910</name>
    <dbReference type="NCBI Taxonomy" id="1121336"/>
    <lineage>
        <taxon>Bacteria</taxon>
        <taxon>Bacillati</taxon>
        <taxon>Bacillota</taxon>
        <taxon>Clostridia</taxon>
        <taxon>Eubacteriales</taxon>
        <taxon>Oscillospiraceae</taxon>
        <taxon>Thermoclostridium</taxon>
    </lineage>
</organism>
<keyword evidence="2" id="KW-0813">Transport</keyword>
<dbReference type="PANTHER" id="PTHR43790">
    <property type="entry name" value="CARBOHYDRATE TRANSPORT ATP-BINDING PROTEIN MG119-RELATED"/>
    <property type="match status" value="1"/>
</dbReference>
<keyword evidence="4" id="KW-0762">Sugar transport</keyword>
<evidence type="ECO:0000256" key="4">
    <source>
        <dbReference type="ARBA" id="ARBA00022597"/>
    </source>
</evidence>
<dbReference type="CDD" id="cd03216">
    <property type="entry name" value="ABC_Carb_Monos_I"/>
    <property type="match status" value="1"/>
</dbReference>
<evidence type="ECO:0000256" key="7">
    <source>
        <dbReference type="ARBA" id="ARBA00022840"/>
    </source>
</evidence>
<sequence length="499" mass="55323">MSDYVLAMKGITKSFPGVKALDGVDFQLKYGETHVIMGENGAGKSTFIKIITGVHSLDEGEIYLYGNKVNIRTPRDSLDLGIAAIYQHSTGYPDLSVTENIFIGHEKISRHTKTILWNEMHEEAEKLLKMLGADFDPRVRLGALSVAQQQIVEIAKALSTNAKIIIMDEPTAALTKRESEQLYKIVEQLKKRGTSIIFISHRFEDMYRLADRVTVLRDGKYIGTWNRDEINTNDIIVAMVGREINQIFPPKKTVIGEELFRVENLSKTGYFKDISFSVHKGEIVGLTGLVGAGRSEVCQAIFGITHLDSGSVYIEGKEVKITSPLQAMELGIGYLPEDRQKQGLILGWDIEKNITLPTLDKYANKGWLNPEQEKEVAEEYARKLKVKANDVTVPVSSLSGGNQQKVIIAKLLATNLKVIILDEPTKGVDVGAKVAIYEIINSLAEQGYGIVMVSSEMPEILGMCDKIVVMREGRITDVFDRKEATSEKILEASVSTKAG</sequence>
<gene>
    <name evidence="11" type="ORF">CSTERTH_02190</name>
</gene>
<evidence type="ECO:0000259" key="10">
    <source>
        <dbReference type="PROSITE" id="PS50893"/>
    </source>
</evidence>
<evidence type="ECO:0000256" key="6">
    <source>
        <dbReference type="ARBA" id="ARBA00022741"/>
    </source>
</evidence>
<reference evidence="11 12" key="1">
    <citation type="submission" date="2016-02" db="EMBL/GenBank/DDBJ databases">
        <title>Comparison of Clostridium stercorarium subspecies using comparative genomics and transcriptomics.</title>
        <authorList>
            <person name="Schellenberg J."/>
            <person name="Thallinger G."/>
            <person name="Levin D.B."/>
            <person name="Zhang X."/>
            <person name="Alvare G."/>
            <person name="Fristensky B."/>
            <person name="Sparling R."/>
        </authorList>
    </citation>
    <scope>NUCLEOTIDE SEQUENCE [LARGE SCALE GENOMIC DNA]</scope>
    <source>
        <strain evidence="11 12">DSM 2910</strain>
    </source>
</reference>
<keyword evidence="3" id="KW-1003">Cell membrane</keyword>
<dbReference type="OrthoDB" id="9771863at2"/>
<evidence type="ECO:0000256" key="3">
    <source>
        <dbReference type="ARBA" id="ARBA00022475"/>
    </source>
</evidence>
<dbReference type="PANTHER" id="PTHR43790:SF3">
    <property type="entry name" value="D-ALLOSE IMPORT ATP-BINDING PROTEIN ALSA-RELATED"/>
    <property type="match status" value="1"/>
</dbReference>
<dbReference type="Gene3D" id="3.40.50.300">
    <property type="entry name" value="P-loop containing nucleotide triphosphate hydrolases"/>
    <property type="match status" value="2"/>
</dbReference>
<dbReference type="GO" id="GO:0016887">
    <property type="term" value="F:ATP hydrolysis activity"/>
    <property type="evidence" value="ECO:0007669"/>
    <property type="project" value="InterPro"/>
</dbReference>
<evidence type="ECO:0000313" key="11">
    <source>
        <dbReference type="EMBL" id="ANW97929.1"/>
    </source>
</evidence>
<dbReference type="InterPro" id="IPR017871">
    <property type="entry name" value="ABC_transporter-like_CS"/>
</dbReference>
<proteinExistence type="predicted"/>
<protein>
    <submittedName>
        <fullName evidence="11">D-ribose transporter ATP-binding protein</fullName>
    </submittedName>
</protein>
<dbReference type="InterPro" id="IPR003439">
    <property type="entry name" value="ABC_transporter-like_ATP-bd"/>
</dbReference>
<dbReference type="InterPro" id="IPR050107">
    <property type="entry name" value="ABC_carbohydrate_import_ATPase"/>
</dbReference>
<dbReference type="InterPro" id="IPR003593">
    <property type="entry name" value="AAA+_ATPase"/>
</dbReference>
<dbReference type="Proteomes" id="UP000092971">
    <property type="component" value="Chromosome"/>
</dbReference>
<keyword evidence="5" id="KW-0677">Repeat</keyword>
<feature type="domain" description="ABC transporter" evidence="10">
    <location>
        <begin position="254"/>
        <end position="497"/>
    </location>
</feature>
<dbReference type="AlphaFoldDB" id="A0A1B1YB26"/>
<dbReference type="PROSITE" id="PS50893">
    <property type="entry name" value="ABC_TRANSPORTER_2"/>
    <property type="match status" value="2"/>
</dbReference>
<keyword evidence="6" id="KW-0547">Nucleotide-binding</keyword>
<comment type="subcellular location">
    <subcellularLocation>
        <location evidence="1">Cell membrane</location>
        <topology evidence="1">Peripheral membrane protein</topology>
    </subcellularLocation>
</comment>
<dbReference type="CDD" id="cd03215">
    <property type="entry name" value="ABC_Carb_Monos_II"/>
    <property type="match status" value="1"/>
</dbReference>
<dbReference type="FunFam" id="3.40.50.300:FF:000127">
    <property type="entry name" value="Ribose import ATP-binding protein RbsA"/>
    <property type="match status" value="1"/>
</dbReference>
<dbReference type="SMART" id="SM00382">
    <property type="entry name" value="AAA"/>
    <property type="match status" value="2"/>
</dbReference>
<feature type="domain" description="ABC transporter" evidence="10">
    <location>
        <begin position="6"/>
        <end position="243"/>
    </location>
</feature>
<dbReference type="Pfam" id="PF00005">
    <property type="entry name" value="ABC_tran"/>
    <property type="match status" value="2"/>
</dbReference>
<dbReference type="GO" id="GO:0005886">
    <property type="term" value="C:plasma membrane"/>
    <property type="evidence" value="ECO:0007669"/>
    <property type="project" value="UniProtKB-SubCell"/>
</dbReference>
<accession>A0A1B1YB26</accession>
<name>A0A1B1YB26_THEST</name>
<evidence type="ECO:0000256" key="2">
    <source>
        <dbReference type="ARBA" id="ARBA00022448"/>
    </source>
</evidence>
<evidence type="ECO:0000256" key="1">
    <source>
        <dbReference type="ARBA" id="ARBA00004202"/>
    </source>
</evidence>
<dbReference type="EMBL" id="CP014672">
    <property type="protein sequence ID" value="ANW97929.1"/>
    <property type="molecule type" value="Genomic_DNA"/>
</dbReference>
<evidence type="ECO:0000256" key="8">
    <source>
        <dbReference type="ARBA" id="ARBA00022967"/>
    </source>
</evidence>